<dbReference type="SUPFAM" id="SSF51735">
    <property type="entry name" value="NAD(P)-binding Rossmann-fold domains"/>
    <property type="match status" value="1"/>
</dbReference>
<evidence type="ECO:0000313" key="4">
    <source>
        <dbReference type="Proteomes" id="UP000509658"/>
    </source>
</evidence>
<organism evidence="3 4">
    <name type="scientific">Candidatus Reidiella endopervernicosa</name>
    <dbReference type="NCBI Taxonomy" id="2738883"/>
    <lineage>
        <taxon>Bacteria</taxon>
        <taxon>Pseudomonadati</taxon>
        <taxon>Pseudomonadota</taxon>
        <taxon>Gammaproteobacteria</taxon>
        <taxon>Candidatus Reidiella</taxon>
    </lineage>
</organism>
<dbReference type="AlphaFoldDB" id="A0A6N0HWV8"/>
<accession>A0A6N0HWV8</accession>
<gene>
    <name evidence="3" type="ORF">HUE57_11505</name>
</gene>
<dbReference type="PANTHER" id="PTHR43157:SF31">
    <property type="entry name" value="PHOSPHATIDYLINOSITOL-GLYCAN BIOSYNTHESIS CLASS F PROTEIN"/>
    <property type="match status" value="1"/>
</dbReference>
<dbReference type="InterPro" id="IPR020904">
    <property type="entry name" value="Sc_DH/Rdtase_CS"/>
</dbReference>
<comment type="similarity">
    <text evidence="2">Belongs to the short-chain dehydrogenases/reductases (SDR) family.</text>
</comment>
<dbReference type="Pfam" id="PF00106">
    <property type="entry name" value="adh_short"/>
    <property type="match status" value="1"/>
</dbReference>
<evidence type="ECO:0000256" key="2">
    <source>
        <dbReference type="RuleBase" id="RU000363"/>
    </source>
</evidence>
<dbReference type="PANTHER" id="PTHR43157">
    <property type="entry name" value="PHOSPHATIDYLINOSITOL-GLYCAN BIOSYNTHESIS CLASS F PROTEIN-RELATED"/>
    <property type="match status" value="1"/>
</dbReference>
<proteinExistence type="inferred from homology"/>
<evidence type="ECO:0000256" key="1">
    <source>
        <dbReference type="ARBA" id="ARBA00023002"/>
    </source>
</evidence>
<dbReference type="PROSITE" id="PS00061">
    <property type="entry name" value="ADH_SHORT"/>
    <property type="match status" value="1"/>
</dbReference>
<protein>
    <submittedName>
        <fullName evidence="3">SDR family NAD(P)-dependent oxidoreductase</fullName>
    </submittedName>
</protein>
<dbReference type="PRINTS" id="PR00081">
    <property type="entry name" value="GDHRDH"/>
</dbReference>
<name>A0A6N0HWV8_9GAMM</name>
<dbReference type="PRINTS" id="PR00080">
    <property type="entry name" value="SDRFAMILY"/>
</dbReference>
<dbReference type="GO" id="GO:0016491">
    <property type="term" value="F:oxidoreductase activity"/>
    <property type="evidence" value="ECO:0007669"/>
    <property type="project" value="UniProtKB-KW"/>
</dbReference>
<dbReference type="Gene3D" id="3.40.50.720">
    <property type="entry name" value="NAD(P)-binding Rossmann-like Domain"/>
    <property type="match status" value="1"/>
</dbReference>
<evidence type="ECO:0000313" key="3">
    <source>
        <dbReference type="EMBL" id="QKQ26840.1"/>
    </source>
</evidence>
<keyword evidence="4" id="KW-1185">Reference proteome</keyword>
<dbReference type="InterPro" id="IPR002347">
    <property type="entry name" value="SDR_fam"/>
</dbReference>
<dbReference type="EMBL" id="CP054491">
    <property type="protein sequence ID" value="QKQ26840.1"/>
    <property type="molecule type" value="Genomic_DNA"/>
</dbReference>
<reference evidence="3 4" key="1">
    <citation type="submission" date="2020-05" db="EMBL/GenBank/DDBJ databases">
        <title>Horizontal transmission and recombination maintain forever young bacterial symbiont genomes.</title>
        <authorList>
            <person name="Russell S.L."/>
            <person name="Pepper-Tunick E."/>
            <person name="Svedberg J."/>
            <person name="Byrne A."/>
            <person name="Ruelas Castillo J."/>
            <person name="Vollmers C."/>
            <person name="Beinart R.A."/>
            <person name="Corbett-Detig R."/>
        </authorList>
    </citation>
    <scope>NUCLEOTIDE SEQUENCE [LARGE SCALE GENOMIC DNA]</scope>
    <source>
        <strain evidence="3">Santa_Monica_outfall</strain>
    </source>
</reference>
<dbReference type="RefSeq" id="WP_174673215.1">
    <property type="nucleotide sequence ID" value="NZ_CP054491.1"/>
</dbReference>
<dbReference type="KEGG" id="rev:HUE57_11505"/>
<dbReference type="Proteomes" id="UP000509658">
    <property type="component" value="Chromosome"/>
</dbReference>
<sequence length="277" mass="29896">MKKTILITGSTDGIGLEAARMFVSQGHHVLLHGRNPVKLQEVESELSGLPGGGSVESYLADLSRMGDVETLAKHIIERSSQLDVLINNAGIFRTTEPTTQDGLDVRFVVNTIAPYLLTKRLLPLMTSSSRVINLSSAAQSPVNSEALYGRVKFSDELDAYAQSKLALTMWSRSMALSLKDGGPIIIAVNPGSMLATKMVKEGFGVAGNDIDIGAEILFRVALTDEFETATGQYFDNDRGQFSSPHPDALNPLTTEPGSRYFCGSLFWASKPKQAANT</sequence>
<dbReference type="InterPro" id="IPR036291">
    <property type="entry name" value="NAD(P)-bd_dom_sf"/>
</dbReference>
<keyword evidence="1" id="KW-0560">Oxidoreductase</keyword>